<dbReference type="GO" id="GO:0003834">
    <property type="term" value="F:beta-carotene 15,15'-dioxygenase activity"/>
    <property type="evidence" value="ECO:0007669"/>
    <property type="project" value="UniProtKB-EC"/>
</dbReference>
<keyword evidence="2" id="KW-0503">Monooxygenase</keyword>
<dbReference type="GO" id="GO:0016121">
    <property type="term" value="P:carotene catabolic process"/>
    <property type="evidence" value="ECO:0007669"/>
    <property type="project" value="UniProtKB-UniRule"/>
</dbReference>
<dbReference type="EC" id="1.13.11.63" evidence="1"/>
<keyword evidence="1" id="KW-0408">Iron</keyword>
<feature type="transmembrane region" description="Helical" evidence="1">
    <location>
        <begin position="29"/>
        <end position="48"/>
    </location>
</feature>
<dbReference type="EMBL" id="RAPO01000001">
    <property type="protein sequence ID" value="RKD97162.1"/>
    <property type="molecule type" value="Genomic_DNA"/>
</dbReference>
<feature type="transmembrane region" description="Helical" evidence="1">
    <location>
        <begin position="202"/>
        <end position="219"/>
    </location>
</feature>
<reference evidence="2 3" key="1">
    <citation type="submission" date="2018-09" db="EMBL/GenBank/DDBJ databases">
        <title>Genomic Encyclopedia of Archaeal and Bacterial Type Strains, Phase II (KMG-II): from individual species to whole genera.</title>
        <authorList>
            <person name="Goeker M."/>
        </authorList>
    </citation>
    <scope>NUCLEOTIDE SEQUENCE [LARGE SCALE GENOMIC DNA]</scope>
    <source>
        <strain evidence="2 3">DSM 13151</strain>
    </source>
</reference>
<sequence>MLADVANRASSETDTAVNARRRAAGASHVAGLVTIILGLVISVVADSIPLVYQYAPLAASVVVLGLPHGAVDHLVLPRSRGQSVTPRALALVGGCYLAIGGAYAALWFVAPAVSFALFILLTLVHWGQGDVYALCELTGVSYLETPARKGLALVVRGGLPMLVPLVAFPDQYGFVAGSLVSLFDPGAAAALEGAFRPAVRHAIGVGFGTLVVATLALGYRRTDDLEPWLLDASETLGLAAFFDVVPPILAIGLYFTGWHSVRHILRTLLVDDAAVAALANGDVRGAIGRFARDAAPLTAGALAVFAALAVAVPRTPATVPDVAALYLVGIAVLTLPHVVIVALLDLEQGLWTGQ</sequence>
<dbReference type="GO" id="GO:0010436">
    <property type="term" value="F:carotenoid dioxygenase activity"/>
    <property type="evidence" value="ECO:0007669"/>
    <property type="project" value="UniProtKB-UniRule"/>
</dbReference>
<feature type="binding site" evidence="1">
    <location>
        <position position="263"/>
    </location>
    <ligand>
        <name>Fe cation</name>
        <dbReference type="ChEBI" id="CHEBI:24875"/>
    </ligand>
</feature>
<gene>
    <name evidence="2" type="ORF">ATJ93_0143</name>
</gene>
<feature type="binding site" evidence="1">
    <location>
        <position position="259"/>
    </location>
    <ligand>
        <name>Fe cation</name>
        <dbReference type="ChEBI" id="CHEBI:24875"/>
    </ligand>
</feature>
<keyword evidence="1" id="KW-0223">Dioxygenase</keyword>
<dbReference type="NCBIfam" id="TIGR03753">
    <property type="entry name" value="blh_monoox"/>
    <property type="match status" value="1"/>
</dbReference>
<dbReference type="Pfam" id="PF15461">
    <property type="entry name" value="BCD"/>
    <property type="match status" value="1"/>
</dbReference>
<accession>A0A419WNZ1</accession>
<feature type="transmembrane region" description="Helical" evidence="1">
    <location>
        <begin position="54"/>
        <end position="76"/>
    </location>
</feature>
<feature type="transmembrane region" description="Helical" evidence="1">
    <location>
        <begin position="174"/>
        <end position="195"/>
    </location>
</feature>
<keyword evidence="1" id="KW-1133">Transmembrane helix</keyword>
<dbReference type="Proteomes" id="UP000283805">
    <property type="component" value="Unassembled WGS sequence"/>
</dbReference>
<keyword evidence="1" id="KW-0560">Oxidoreductase</keyword>
<comment type="similarity">
    <text evidence="1">Belongs to the Brp/Blh beta-carotene diooxygenase family.</text>
</comment>
<dbReference type="HAMAP" id="MF_02093">
    <property type="entry name" value="Beta_carotene_diox"/>
    <property type="match status" value="1"/>
</dbReference>
<feature type="binding site" evidence="1">
    <location>
        <position position="125"/>
    </location>
    <ligand>
        <name>Fe cation</name>
        <dbReference type="ChEBI" id="CHEBI:24875"/>
    </ligand>
</feature>
<keyword evidence="1" id="KW-0472">Membrane</keyword>
<feature type="transmembrane region" description="Helical" evidence="1">
    <location>
        <begin position="324"/>
        <end position="344"/>
    </location>
</feature>
<comment type="caution">
    <text evidence="2">The sequence shown here is derived from an EMBL/GenBank/DDBJ whole genome shotgun (WGS) entry which is preliminary data.</text>
</comment>
<protein>
    <recommendedName>
        <fullName evidence="1">Probable beta-carotene 15,15'-dioxygenase</fullName>
        <ecNumber evidence="1">1.13.11.63</ecNumber>
    </recommendedName>
</protein>
<feature type="transmembrane region" description="Helical" evidence="1">
    <location>
        <begin position="239"/>
        <end position="258"/>
    </location>
</feature>
<dbReference type="InterPro" id="IPR022270">
    <property type="entry name" value="Blh_diox"/>
</dbReference>
<comment type="function">
    <text evidence="1">Catalyzes the cleavage of beta-carotene at its central double bond (15,15') to yield two molecules of all-trans-retinal.</text>
</comment>
<dbReference type="AlphaFoldDB" id="A0A419WNZ1"/>
<keyword evidence="1" id="KW-1003">Cell membrane</keyword>
<organism evidence="2 3">
    <name type="scientific">Halopiger aswanensis</name>
    <dbReference type="NCBI Taxonomy" id="148449"/>
    <lineage>
        <taxon>Archaea</taxon>
        <taxon>Methanobacteriati</taxon>
        <taxon>Methanobacteriota</taxon>
        <taxon>Stenosarchaea group</taxon>
        <taxon>Halobacteria</taxon>
        <taxon>Halobacteriales</taxon>
        <taxon>Natrialbaceae</taxon>
        <taxon>Halopiger</taxon>
    </lineage>
</organism>
<comment type="subcellular location">
    <subcellularLocation>
        <location evidence="1">Cell membrane</location>
        <topology evidence="1">Multi-pass membrane protein</topology>
    </subcellularLocation>
</comment>
<evidence type="ECO:0000313" key="2">
    <source>
        <dbReference type="EMBL" id="RKD97162.1"/>
    </source>
</evidence>
<dbReference type="RefSeq" id="WP_120242733.1">
    <property type="nucleotide sequence ID" value="NZ_RAPO01000001.1"/>
</dbReference>
<feature type="transmembrane region" description="Helical" evidence="1">
    <location>
        <begin position="88"/>
        <end position="109"/>
    </location>
</feature>
<evidence type="ECO:0000256" key="1">
    <source>
        <dbReference type="HAMAP-Rule" id="MF_02093"/>
    </source>
</evidence>
<dbReference type="GO" id="GO:0005886">
    <property type="term" value="C:plasma membrane"/>
    <property type="evidence" value="ECO:0007669"/>
    <property type="project" value="UniProtKB-SubCell"/>
</dbReference>
<keyword evidence="1" id="KW-0479">Metal-binding</keyword>
<proteinExistence type="inferred from homology"/>
<comment type="cofactor">
    <cofactor evidence="1">
        <name>Fe(2+)</name>
        <dbReference type="ChEBI" id="CHEBI:29033"/>
    </cofactor>
</comment>
<dbReference type="GO" id="GO:0004497">
    <property type="term" value="F:monooxygenase activity"/>
    <property type="evidence" value="ECO:0007669"/>
    <property type="project" value="UniProtKB-KW"/>
</dbReference>
<dbReference type="GO" id="GO:0005506">
    <property type="term" value="F:iron ion binding"/>
    <property type="evidence" value="ECO:0007669"/>
    <property type="project" value="UniProtKB-UniRule"/>
</dbReference>
<evidence type="ECO:0000313" key="3">
    <source>
        <dbReference type="Proteomes" id="UP000283805"/>
    </source>
</evidence>
<feature type="binding site" evidence="1">
    <location>
        <position position="68"/>
    </location>
    <ligand>
        <name>Fe cation</name>
        <dbReference type="ChEBI" id="CHEBI:24875"/>
    </ligand>
</feature>
<keyword evidence="3" id="KW-1185">Reference proteome</keyword>
<feature type="transmembrane region" description="Helical" evidence="1">
    <location>
        <begin position="294"/>
        <end position="312"/>
    </location>
</feature>
<keyword evidence="1" id="KW-0812">Transmembrane</keyword>
<name>A0A419WNZ1_9EURY</name>
<dbReference type="OrthoDB" id="330454at2157"/>
<comment type="catalytic activity">
    <reaction evidence="1">
        <text>all-trans-beta-carotene + O2 = 2 all-trans-retinal</text>
        <dbReference type="Rhea" id="RHEA:32887"/>
        <dbReference type="ChEBI" id="CHEBI:15379"/>
        <dbReference type="ChEBI" id="CHEBI:17579"/>
        <dbReference type="ChEBI" id="CHEBI:17898"/>
        <dbReference type="EC" id="1.13.11.63"/>
    </reaction>
</comment>